<evidence type="ECO:0000313" key="2">
    <source>
        <dbReference type="EMBL" id="SDO53421.1"/>
    </source>
</evidence>
<name>A0A1H0KCC6_9PSED</name>
<feature type="region of interest" description="Disordered" evidence="1">
    <location>
        <begin position="27"/>
        <end position="58"/>
    </location>
</feature>
<protein>
    <submittedName>
        <fullName evidence="2">Uncharacterized protein</fullName>
    </submittedName>
</protein>
<keyword evidence="3" id="KW-1185">Reference proteome</keyword>
<organism evidence="2 3">
    <name type="scientific">Pseudomonas jinjuensis</name>
    <dbReference type="NCBI Taxonomy" id="198616"/>
    <lineage>
        <taxon>Bacteria</taxon>
        <taxon>Pseudomonadati</taxon>
        <taxon>Pseudomonadota</taxon>
        <taxon>Gammaproteobacteria</taxon>
        <taxon>Pseudomonadales</taxon>
        <taxon>Pseudomonadaceae</taxon>
        <taxon>Pseudomonas</taxon>
    </lineage>
</organism>
<accession>A0A1H0KCC6</accession>
<dbReference type="PROSITE" id="PS51257">
    <property type="entry name" value="PROKAR_LIPOPROTEIN"/>
    <property type="match status" value="1"/>
</dbReference>
<reference evidence="3" key="1">
    <citation type="submission" date="2016-10" db="EMBL/GenBank/DDBJ databases">
        <authorList>
            <person name="Varghese N."/>
            <person name="Submissions S."/>
        </authorList>
    </citation>
    <scope>NUCLEOTIDE SEQUENCE [LARGE SCALE GENOMIC DNA]</scope>
    <source>
        <strain evidence="3">JCM 21621</strain>
    </source>
</reference>
<sequence>MKRAIGTFVVVTVGTLLLAGCWEPKAEKKAKEQQQQAASESFWNITPPDRSKDEGFKP</sequence>
<evidence type="ECO:0000313" key="3">
    <source>
        <dbReference type="Proteomes" id="UP000242957"/>
    </source>
</evidence>
<dbReference type="RefSeq" id="WP_169720245.1">
    <property type="nucleotide sequence ID" value="NZ_FNIJ01000012.1"/>
</dbReference>
<dbReference type="STRING" id="198616.SAMN05216193_112123"/>
<feature type="compositionally biased region" description="Basic and acidic residues" evidence="1">
    <location>
        <begin position="49"/>
        <end position="58"/>
    </location>
</feature>
<dbReference type="AlphaFoldDB" id="A0A1H0KCC6"/>
<proteinExistence type="predicted"/>
<dbReference type="EMBL" id="FNIJ01000012">
    <property type="protein sequence ID" value="SDO53421.1"/>
    <property type="molecule type" value="Genomic_DNA"/>
</dbReference>
<gene>
    <name evidence="2" type="ORF">SAMN05216193_112123</name>
</gene>
<dbReference type="Proteomes" id="UP000242957">
    <property type="component" value="Unassembled WGS sequence"/>
</dbReference>
<evidence type="ECO:0000256" key="1">
    <source>
        <dbReference type="SAM" id="MobiDB-lite"/>
    </source>
</evidence>